<reference evidence="7 8" key="1">
    <citation type="submission" date="2023-08" db="EMBL/GenBank/DDBJ databases">
        <title>Black Yeasts Isolated from many extreme environments.</title>
        <authorList>
            <person name="Coleine C."/>
            <person name="Stajich J.E."/>
            <person name="Selbmann L."/>
        </authorList>
    </citation>
    <scope>NUCLEOTIDE SEQUENCE [LARGE SCALE GENOMIC DNA]</scope>
    <source>
        <strain evidence="7 8">CCFEE 536</strain>
    </source>
</reference>
<dbReference type="Pfam" id="PF00083">
    <property type="entry name" value="Sugar_tr"/>
    <property type="match status" value="1"/>
</dbReference>
<dbReference type="EMBL" id="JAVRRA010000606">
    <property type="protein sequence ID" value="KAK5285601.1"/>
    <property type="molecule type" value="Genomic_DNA"/>
</dbReference>
<evidence type="ECO:0000313" key="8">
    <source>
        <dbReference type="Proteomes" id="UP001357485"/>
    </source>
</evidence>
<comment type="caution">
    <text evidence="7">The sequence shown here is derived from an EMBL/GenBank/DDBJ whole genome shotgun (WGS) entry which is preliminary data.</text>
</comment>
<dbReference type="InterPro" id="IPR005828">
    <property type="entry name" value="MFS_sugar_transport-like"/>
</dbReference>
<dbReference type="PANTHER" id="PTHR48022">
    <property type="entry name" value="PLASTIDIC GLUCOSE TRANSPORTER 4"/>
    <property type="match status" value="1"/>
</dbReference>
<dbReference type="PANTHER" id="PTHR48022:SF92">
    <property type="entry name" value="LOW AFFINITY GLUCOSE TRANSPORTER MSTE"/>
    <property type="match status" value="1"/>
</dbReference>
<keyword evidence="3 6" id="KW-1133">Transmembrane helix</keyword>
<comment type="subcellular location">
    <subcellularLocation>
        <location evidence="1">Membrane</location>
        <topology evidence="1">Multi-pass membrane protein</topology>
    </subcellularLocation>
</comment>
<proteinExistence type="predicted"/>
<sequence>MALATASNWLFNFLISFFSTFITNKIDYLHGLVFAGCCFALFFVVFFFMMETKDRSLEEIDIMYVLRINPINSANWDSMAAGPEGGVNTDNAYPATGDHTFSQSGQTEAI</sequence>
<organism evidence="7 8">
    <name type="scientific">Cryomyces antarcticus</name>
    <dbReference type="NCBI Taxonomy" id="329879"/>
    <lineage>
        <taxon>Eukaryota</taxon>
        <taxon>Fungi</taxon>
        <taxon>Dikarya</taxon>
        <taxon>Ascomycota</taxon>
        <taxon>Pezizomycotina</taxon>
        <taxon>Dothideomycetes</taxon>
        <taxon>Dothideomycetes incertae sedis</taxon>
        <taxon>Cryomyces</taxon>
    </lineage>
</organism>
<evidence type="ECO:0000256" key="2">
    <source>
        <dbReference type="ARBA" id="ARBA00022692"/>
    </source>
</evidence>
<dbReference type="InterPro" id="IPR036259">
    <property type="entry name" value="MFS_trans_sf"/>
</dbReference>
<feature type="compositionally biased region" description="Polar residues" evidence="5">
    <location>
        <begin position="99"/>
        <end position="110"/>
    </location>
</feature>
<name>A0ABR0M7V6_9PEZI</name>
<dbReference type="Proteomes" id="UP001357485">
    <property type="component" value="Unassembled WGS sequence"/>
</dbReference>
<evidence type="ECO:0000313" key="7">
    <source>
        <dbReference type="EMBL" id="KAK5285601.1"/>
    </source>
</evidence>
<keyword evidence="4 6" id="KW-0472">Membrane</keyword>
<evidence type="ECO:0000256" key="5">
    <source>
        <dbReference type="SAM" id="MobiDB-lite"/>
    </source>
</evidence>
<gene>
    <name evidence="7" type="primary">HXT5_1</name>
    <name evidence="7" type="ORF">LTR16_004510</name>
</gene>
<evidence type="ECO:0000256" key="4">
    <source>
        <dbReference type="ARBA" id="ARBA00023136"/>
    </source>
</evidence>
<protein>
    <submittedName>
        <fullName evidence="7">Hexose transporter hxt5</fullName>
    </submittedName>
</protein>
<evidence type="ECO:0000256" key="6">
    <source>
        <dbReference type="SAM" id="Phobius"/>
    </source>
</evidence>
<feature type="transmembrane region" description="Helical" evidence="6">
    <location>
        <begin position="28"/>
        <end position="49"/>
    </location>
</feature>
<dbReference type="SUPFAM" id="SSF103473">
    <property type="entry name" value="MFS general substrate transporter"/>
    <property type="match status" value="1"/>
</dbReference>
<keyword evidence="2 6" id="KW-0812">Transmembrane</keyword>
<dbReference type="Gene3D" id="1.20.1250.20">
    <property type="entry name" value="MFS general substrate transporter like domains"/>
    <property type="match status" value="1"/>
</dbReference>
<keyword evidence="8" id="KW-1185">Reference proteome</keyword>
<accession>A0ABR0M7V6</accession>
<evidence type="ECO:0000256" key="1">
    <source>
        <dbReference type="ARBA" id="ARBA00004141"/>
    </source>
</evidence>
<feature type="region of interest" description="Disordered" evidence="5">
    <location>
        <begin position="87"/>
        <end position="110"/>
    </location>
</feature>
<evidence type="ECO:0000256" key="3">
    <source>
        <dbReference type="ARBA" id="ARBA00022989"/>
    </source>
</evidence>
<dbReference type="InterPro" id="IPR050360">
    <property type="entry name" value="MFS_Sugar_Transporters"/>
</dbReference>